<feature type="DNA-binding region" description="HMG box" evidence="2">
    <location>
        <begin position="242"/>
        <end position="308"/>
    </location>
</feature>
<dbReference type="SMART" id="SM00398">
    <property type="entry name" value="HMG"/>
    <property type="match status" value="2"/>
</dbReference>
<keyword evidence="2" id="KW-0539">Nucleus</keyword>
<evidence type="ECO:0000313" key="5">
    <source>
        <dbReference type="EMBL" id="KXT03568.1"/>
    </source>
</evidence>
<dbReference type="PANTHER" id="PTHR48112">
    <property type="entry name" value="HIGH MOBILITY GROUP PROTEIN DSP1"/>
    <property type="match status" value="1"/>
</dbReference>
<feature type="compositionally biased region" description="Basic and acidic residues" evidence="3">
    <location>
        <begin position="64"/>
        <end position="76"/>
    </location>
</feature>
<evidence type="ECO:0000256" key="2">
    <source>
        <dbReference type="PROSITE-ProRule" id="PRU00267"/>
    </source>
</evidence>
<dbReference type="Gene3D" id="1.10.30.10">
    <property type="entry name" value="High mobility group box domain"/>
    <property type="match status" value="2"/>
</dbReference>
<keyword evidence="1 2" id="KW-0238">DNA-binding</keyword>
<feature type="domain" description="HMG box" evidence="4">
    <location>
        <begin position="242"/>
        <end position="308"/>
    </location>
</feature>
<accession>A0A139HM67</accession>
<dbReference type="PROSITE" id="PS50118">
    <property type="entry name" value="HMG_BOX_2"/>
    <property type="match status" value="1"/>
</dbReference>
<gene>
    <name evidence="5" type="ORF">AC578_10005</name>
</gene>
<evidence type="ECO:0000313" key="6">
    <source>
        <dbReference type="Proteomes" id="UP000070133"/>
    </source>
</evidence>
<feature type="compositionally biased region" description="Basic residues" evidence="3">
    <location>
        <begin position="110"/>
        <end position="119"/>
    </location>
</feature>
<organism evidence="5 6">
    <name type="scientific">Pseudocercospora eumusae</name>
    <dbReference type="NCBI Taxonomy" id="321146"/>
    <lineage>
        <taxon>Eukaryota</taxon>
        <taxon>Fungi</taxon>
        <taxon>Dikarya</taxon>
        <taxon>Ascomycota</taxon>
        <taxon>Pezizomycotina</taxon>
        <taxon>Dothideomycetes</taxon>
        <taxon>Dothideomycetidae</taxon>
        <taxon>Mycosphaerellales</taxon>
        <taxon>Mycosphaerellaceae</taxon>
        <taxon>Pseudocercospora</taxon>
    </lineage>
</organism>
<dbReference type="GO" id="GO:0005634">
    <property type="term" value="C:nucleus"/>
    <property type="evidence" value="ECO:0007669"/>
    <property type="project" value="UniProtKB-UniRule"/>
</dbReference>
<evidence type="ECO:0000256" key="1">
    <source>
        <dbReference type="ARBA" id="ARBA00023125"/>
    </source>
</evidence>
<dbReference type="InterPro" id="IPR050342">
    <property type="entry name" value="HMGB"/>
</dbReference>
<dbReference type="Proteomes" id="UP000070133">
    <property type="component" value="Unassembled WGS sequence"/>
</dbReference>
<keyword evidence="6" id="KW-1185">Reference proteome</keyword>
<protein>
    <recommendedName>
        <fullName evidence="4">HMG box domain-containing protein</fullName>
    </recommendedName>
</protein>
<dbReference type="InterPro" id="IPR036910">
    <property type="entry name" value="HMG_box_dom_sf"/>
</dbReference>
<name>A0A139HM67_9PEZI</name>
<dbReference type="GO" id="GO:0003677">
    <property type="term" value="F:DNA binding"/>
    <property type="evidence" value="ECO:0007669"/>
    <property type="project" value="UniProtKB-UniRule"/>
</dbReference>
<dbReference type="Pfam" id="PF09011">
    <property type="entry name" value="HMG_box_2"/>
    <property type="match status" value="1"/>
</dbReference>
<dbReference type="EMBL" id="LFZN01000029">
    <property type="protein sequence ID" value="KXT03568.1"/>
    <property type="molecule type" value="Genomic_DNA"/>
</dbReference>
<feature type="region of interest" description="Disordered" evidence="3">
    <location>
        <begin position="39"/>
        <end position="125"/>
    </location>
</feature>
<dbReference type="OrthoDB" id="1919336at2759"/>
<comment type="caution">
    <text evidence="5">The sequence shown here is derived from an EMBL/GenBank/DDBJ whole genome shotgun (WGS) entry which is preliminary data.</text>
</comment>
<dbReference type="InterPro" id="IPR009071">
    <property type="entry name" value="HMG_box_dom"/>
</dbReference>
<dbReference type="AlphaFoldDB" id="A0A139HM67"/>
<evidence type="ECO:0000256" key="3">
    <source>
        <dbReference type="SAM" id="MobiDB-lite"/>
    </source>
</evidence>
<proteinExistence type="predicted"/>
<dbReference type="STRING" id="321146.A0A139HM67"/>
<dbReference type="SUPFAM" id="SSF47095">
    <property type="entry name" value="HMG-box"/>
    <property type="match status" value="2"/>
</dbReference>
<reference evidence="5 6" key="1">
    <citation type="submission" date="2015-07" db="EMBL/GenBank/DDBJ databases">
        <title>Comparative genomics of the Sigatoka disease complex on banana suggests a link between parallel evolutionary changes in Pseudocercospora fijiensis and Pseudocercospora eumusae and increased virulence on the banana host.</title>
        <authorList>
            <person name="Chang T.-C."/>
            <person name="Salvucci A."/>
            <person name="Crous P.W."/>
            <person name="Stergiopoulos I."/>
        </authorList>
    </citation>
    <scope>NUCLEOTIDE SEQUENCE [LARGE SCALE GENOMIC DNA]</scope>
    <source>
        <strain evidence="5 6">CBS 114824</strain>
    </source>
</reference>
<dbReference type="PANTHER" id="PTHR48112:SF22">
    <property type="entry name" value="MITOCHONDRIAL TRANSCRIPTION FACTOR A, ISOFORM B"/>
    <property type="match status" value="1"/>
</dbReference>
<feature type="compositionally biased region" description="Basic and acidic residues" evidence="3">
    <location>
        <begin position="94"/>
        <end position="109"/>
    </location>
</feature>
<evidence type="ECO:0000259" key="4">
    <source>
        <dbReference type="PROSITE" id="PS50118"/>
    </source>
</evidence>
<feature type="compositionally biased region" description="Basic residues" evidence="3">
    <location>
        <begin position="53"/>
        <end position="63"/>
    </location>
</feature>
<sequence>MLPRVLLRFHARLPRSLLQPKHGLNPNSSIVLPIRTYATPGRPKSVVGEPSRPVKRNVKKSVAKPRDASSAAEKKPASKKRKRRITPEQVAAKKQKEAAKKEAMKEAAKKRQAAKRAAHKASAEKEMLQGLKTAALDPPKQRSTSSAWITFISEKTKATKESIPDKVKAISAEFKNLSAADREYYNHLAHTKNEEQHAIFKRWVESHTPGEIQKANGARSQLRKMLPSQKIKWAKIEDERVPKKPAGPFAVFTGSRRGSGDFKGIKMGDAAKLVAQEWKAMSSSEKEKYDKIYKDNLQRYVSEYSNVFGHPPRYIPVADAEATAAV</sequence>